<dbReference type="RefSeq" id="WP_012001130.1">
    <property type="nucleotide sequence ID" value="NC_009802.2"/>
</dbReference>
<name>A7ZBF6_CAMC1</name>
<proteinExistence type="predicted"/>
<gene>
    <name evidence="2" type="ORF">CCC13826_1678</name>
</gene>
<dbReference type="HOGENOM" id="CLU_171647_0_0_7"/>
<dbReference type="Proteomes" id="UP000001121">
    <property type="component" value="Chromosome"/>
</dbReference>
<organism evidence="2 3">
    <name type="scientific">Campylobacter concisus (strain 13826)</name>
    <dbReference type="NCBI Taxonomy" id="360104"/>
    <lineage>
        <taxon>Bacteria</taxon>
        <taxon>Pseudomonadati</taxon>
        <taxon>Campylobacterota</taxon>
        <taxon>Epsilonproteobacteria</taxon>
        <taxon>Campylobacterales</taxon>
        <taxon>Campylobacteraceae</taxon>
        <taxon>Campylobacter</taxon>
    </lineage>
</organism>
<dbReference type="InterPro" id="IPR029080">
    <property type="entry name" value="Imm40"/>
</dbReference>
<sequence>MIIDLDFINILPQSLLSTGIFLREKIGVYEIGWKFDDVIKVLDIIKEKEMMVLGGDVYELNGGEIIITYDSWSFSGSNFIKSFEKASEYINNYYKNNGDNFIYTLIVSNATK</sequence>
<evidence type="ECO:0000313" key="2">
    <source>
        <dbReference type="EMBL" id="EAT97881.1"/>
    </source>
</evidence>
<dbReference type="AlphaFoldDB" id="A7ZBF6"/>
<evidence type="ECO:0000259" key="1">
    <source>
        <dbReference type="Pfam" id="PF15569"/>
    </source>
</evidence>
<dbReference type="EMBL" id="CP000792">
    <property type="protein sequence ID" value="EAT97881.1"/>
    <property type="molecule type" value="Genomic_DNA"/>
</dbReference>
<accession>A7ZBF6</accession>
<reference evidence="3" key="1">
    <citation type="submission" date="2007-10" db="EMBL/GenBank/DDBJ databases">
        <title>Genome sequence of Campylobacter concisus 13826 isolated from human feces.</title>
        <authorList>
            <person name="Fouts D.E."/>
            <person name="Mongodin E.F."/>
            <person name="Puiu D."/>
            <person name="Sebastian Y."/>
            <person name="Miller W.G."/>
            <person name="Mandrell R.E."/>
            <person name="On S."/>
            <person name="Nelson K.E."/>
        </authorList>
    </citation>
    <scope>NUCLEOTIDE SEQUENCE [LARGE SCALE GENOMIC DNA]</scope>
    <source>
        <strain evidence="3">13826</strain>
    </source>
</reference>
<dbReference type="KEGG" id="cco:CCC13826_1678"/>
<protein>
    <recommendedName>
        <fullName evidence="1">Immunity protein 40 domain-containing protein</fullName>
    </recommendedName>
</protein>
<dbReference type="OrthoDB" id="2086124at2"/>
<evidence type="ECO:0000313" key="3">
    <source>
        <dbReference type="Proteomes" id="UP000001121"/>
    </source>
</evidence>
<dbReference type="eggNOG" id="ENOG502ZEQA">
    <property type="taxonomic scope" value="Bacteria"/>
</dbReference>
<dbReference type="Pfam" id="PF15569">
    <property type="entry name" value="Imm40"/>
    <property type="match status" value="1"/>
</dbReference>
<feature type="domain" description="Immunity protein 40" evidence="1">
    <location>
        <begin position="24"/>
        <end position="107"/>
    </location>
</feature>